<gene>
    <name evidence="1" type="ORF">NPIL_325321</name>
</gene>
<organism evidence="1 2">
    <name type="scientific">Nephila pilipes</name>
    <name type="common">Giant wood spider</name>
    <name type="synonym">Nephila maculata</name>
    <dbReference type="NCBI Taxonomy" id="299642"/>
    <lineage>
        <taxon>Eukaryota</taxon>
        <taxon>Metazoa</taxon>
        <taxon>Ecdysozoa</taxon>
        <taxon>Arthropoda</taxon>
        <taxon>Chelicerata</taxon>
        <taxon>Arachnida</taxon>
        <taxon>Araneae</taxon>
        <taxon>Araneomorphae</taxon>
        <taxon>Entelegynae</taxon>
        <taxon>Araneoidea</taxon>
        <taxon>Nephilidae</taxon>
        <taxon>Nephila</taxon>
    </lineage>
</organism>
<dbReference type="OrthoDB" id="8123891at2759"/>
<protein>
    <submittedName>
        <fullName evidence="1">Uncharacterized protein</fullName>
    </submittedName>
</protein>
<comment type="caution">
    <text evidence="1">The sequence shown here is derived from an EMBL/GenBank/DDBJ whole genome shotgun (WGS) entry which is preliminary data.</text>
</comment>
<dbReference type="EMBL" id="BMAW01051129">
    <property type="protein sequence ID" value="GFS78771.1"/>
    <property type="molecule type" value="Genomic_DNA"/>
</dbReference>
<name>A0A8X6MUK2_NEPPI</name>
<keyword evidence="2" id="KW-1185">Reference proteome</keyword>
<dbReference type="Proteomes" id="UP000887013">
    <property type="component" value="Unassembled WGS sequence"/>
</dbReference>
<proteinExistence type="predicted"/>
<dbReference type="AlphaFoldDB" id="A0A8X6MUK2"/>
<accession>A0A8X6MUK2</accession>
<evidence type="ECO:0000313" key="2">
    <source>
        <dbReference type="Proteomes" id="UP000887013"/>
    </source>
</evidence>
<reference evidence="1" key="1">
    <citation type="submission" date="2020-08" db="EMBL/GenBank/DDBJ databases">
        <title>Multicomponent nature underlies the extraordinary mechanical properties of spider dragline silk.</title>
        <authorList>
            <person name="Kono N."/>
            <person name="Nakamura H."/>
            <person name="Mori M."/>
            <person name="Yoshida Y."/>
            <person name="Ohtoshi R."/>
            <person name="Malay A.D."/>
            <person name="Moran D.A.P."/>
            <person name="Tomita M."/>
            <person name="Numata K."/>
            <person name="Arakawa K."/>
        </authorList>
    </citation>
    <scope>NUCLEOTIDE SEQUENCE</scope>
</reference>
<sequence>MGPAVHTDLSSPFWDSSVPPGFQVFQRHRQATLQRIYQTHLNIDDEYKAIVKYSKLSEGQTFQYYIIKPKLKRTLKIVMKGQPSDMKPEDNKEKLLEMDFNSDKVVQLTNR</sequence>
<evidence type="ECO:0000313" key="1">
    <source>
        <dbReference type="EMBL" id="GFS78771.1"/>
    </source>
</evidence>